<evidence type="ECO:0000259" key="1">
    <source>
        <dbReference type="PROSITE" id="PS50994"/>
    </source>
</evidence>
<dbReference type="Proteomes" id="UP000283530">
    <property type="component" value="Unassembled WGS sequence"/>
</dbReference>
<dbReference type="InterPro" id="IPR012337">
    <property type="entry name" value="RNaseH-like_sf"/>
</dbReference>
<gene>
    <name evidence="2" type="ORF">CKAN_02420400</name>
</gene>
<sequence>MYQNLKNHYWWVKMKKEIAEFVSRCMTCQQIKAEHKKPPGLLHPLEIPQWKWENITMDFVSGLPNTKKGNDAIWVIVDRLTKSAHFLPFKTGQFMDKMTKLYRDNIVKLHGVPKSIVSDRDTKFVSRFWSTFQSSMGTQLKFSTAYHPQTDGQSERTIQTLEDLLRACVLDFKESWDECLPLCEFAYNNSFHSSIGMAPFEALYGRRCRTPACWEEVGVRSFHGPSEIADSSEKVRIVQMRMKESRDRQKSYADKRRRPLEFQVGDMVFLKVSPMRGVVRFGQKGKLAKRFVGPFEIQSKVGDVAYRLVLPPELAGVHNVFHVSMLRKYIPDPAHVLQHEPLQLQADVTYVERPAQIIDTKEVVLRTKTIQWVKVQWENHGSEEATWELKDQMQKAYPYLFPDENSTQESSFRRSDPVDLNLFLPSFFRYNFRPVDRGFGRSTALTGRSTEPLQQVDYPRLENQRDGAFNHFRICLHIMAICSMGFKTTNRLLGCRGWAVGVGRRPWRRIAGSGHWTVLLFPGPGARILLEPDFGISSLVLVRTYTSGDAYLYEEQAGEEIPEDLQPVEEAREWRADDVE</sequence>
<protein>
    <submittedName>
        <fullName evidence="2">DNA/RNA polymerases superfamily protein</fullName>
    </submittedName>
</protein>
<dbReference type="OrthoDB" id="1738613at2759"/>
<dbReference type="PROSITE" id="PS50994">
    <property type="entry name" value="INTEGRASE"/>
    <property type="match status" value="1"/>
</dbReference>
<dbReference type="InterPro" id="IPR041588">
    <property type="entry name" value="Integrase_H2C2"/>
</dbReference>
<dbReference type="EMBL" id="QPKB01000011">
    <property type="protein sequence ID" value="RWR94888.1"/>
    <property type="molecule type" value="Genomic_DNA"/>
</dbReference>
<dbReference type="GO" id="GO:0015074">
    <property type="term" value="P:DNA integration"/>
    <property type="evidence" value="ECO:0007669"/>
    <property type="project" value="InterPro"/>
</dbReference>
<evidence type="ECO:0000313" key="2">
    <source>
        <dbReference type="EMBL" id="RWR94888.1"/>
    </source>
</evidence>
<dbReference type="AlphaFoldDB" id="A0A3S3NGV3"/>
<dbReference type="InterPro" id="IPR001584">
    <property type="entry name" value="Integrase_cat-core"/>
</dbReference>
<name>A0A3S3NGV3_9MAGN</name>
<dbReference type="GO" id="GO:0003676">
    <property type="term" value="F:nucleic acid binding"/>
    <property type="evidence" value="ECO:0007669"/>
    <property type="project" value="InterPro"/>
</dbReference>
<dbReference type="PANTHER" id="PTHR45835">
    <property type="entry name" value="YALI0A06105P"/>
    <property type="match status" value="1"/>
</dbReference>
<comment type="caution">
    <text evidence="2">The sequence shown here is derived from an EMBL/GenBank/DDBJ whole genome shotgun (WGS) entry which is preliminary data.</text>
</comment>
<dbReference type="SUPFAM" id="SSF54160">
    <property type="entry name" value="Chromo domain-like"/>
    <property type="match status" value="1"/>
</dbReference>
<dbReference type="InterPro" id="IPR056924">
    <property type="entry name" value="SH3_Tf2-1"/>
</dbReference>
<dbReference type="Gene3D" id="1.10.340.70">
    <property type="match status" value="1"/>
</dbReference>
<dbReference type="SUPFAM" id="SSF53098">
    <property type="entry name" value="Ribonuclease H-like"/>
    <property type="match status" value="1"/>
</dbReference>
<dbReference type="Pfam" id="PF24626">
    <property type="entry name" value="SH3_Tf2-1"/>
    <property type="match status" value="1"/>
</dbReference>
<dbReference type="InterPro" id="IPR036397">
    <property type="entry name" value="RNaseH_sf"/>
</dbReference>
<feature type="domain" description="Integrase catalytic" evidence="1">
    <location>
        <begin position="44"/>
        <end position="207"/>
    </location>
</feature>
<reference evidence="2 3" key="1">
    <citation type="journal article" date="2019" name="Nat. Plants">
        <title>Stout camphor tree genome fills gaps in understanding of flowering plant genome evolution.</title>
        <authorList>
            <person name="Chaw S.M."/>
            <person name="Liu Y.C."/>
            <person name="Wu Y.W."/>
            <person name="Wang H.Y."/>
            <person name="Lin C.I."/>
            <person name="Wu C.S."/>
            <person name="Ke H.M."/>
            <person name="Chang L.Y."/>
            <person name="Hsu C.Y."/>
            <person name="Yang H.T."/>
            <person name="Sudianto E."/>
            <person name="Hsu M.H."/>
            <person name="Wu K.P."/>
            <person name="Wang L.N."/>
            <person name="Leebens-Mack J.H."/>
            <person name="Tsai I.J."/>
        </authorList>
    </citation>
    <scope>NUCLEOTIDE SEQUENCE [LARGE SCALE GENOMIC DNA]</scope>
    <source>
        <strain evidence="3">cv. Chaw 1501</strain>
        <tissue evidence="2">Young leaves</tissue>
    </source>
</reference>
<accession>A0A3S3NGV3</accession>
<dbReference type="InterPro" id="IPR016197">
    <property type="entry name" value="Chromo-like_dom_sf"/>
</dbReference>
<dbReference type="STRING" id="337451.A0A3S3NGV3"/>
<dbReference type="PANTHER" id="PTHR45835:SF99">
    <property type="entry name" value="CHROMO DOMAIN-CONTAINING PROTEIN-RELATED"/>
    <property type="match status" value="1"/>
</dbReference>
<proteinExistence type="predicted"/>
<dbReference type="Gene3D" id="3.30.420.10">
    <property type="entry name" value="Ribonuclease H-like superfamily/Ribonuclease H"/>
    <property type="match status" value="1"/>
</dbReference>
<evidence type="ECO:0000313" key="3">
    <source>
        <dbReference type="Proteomes" id="UP000283530"/>
    </source>
</evidence>
<organism evidence="2 3">
    <name type="scientific">Cinnamomum micranthum f. kanehirae</name>
    <dbReference type="NCBI Taxonomy" id="337451"/>
    <lineage>
        <taxon>Eukaryota</taxon>
        <taxon>Viridiplantae</taxon>
        <taxon>Streptophyta</taxon>
        <taxon>Embryophyta</taxon>
        <taxon>Tracheophyta</taxon>
        <taxon>Spermatophyta</taxon>
        <taxon>Magnoliopsida</taxon>
        <taxon>Magnoliidae</taxon>
        <taxon>Laurales</taxon>
        <taxon>Lauraceae</taxon>
        <taxon>Cinnamomum</taxon>
    </lineage>
</organism>
<dbReference type="Pfam" id="PF17921">
    <property type="entry name" value="Integrase_H2C2"/>
    <property type="match status" value="1"/>
</dbReference>
<keyword evidence="3" id="KW-1185">Reference proteome</keyword>